<accession>A0A0Q3U5U5</accession>
<dbReference type="OrthoDB" id="9401784at2759"/>
<evidence type="ECO:0000313" key="1">
    <source>
        <dbReference type="EMBL" id="KQL61304.1"/>
    </source>
</evidence>
<reference evidence="1 2" key="1">
    <citation type="submission" date="2015-10" db="EMBL/GenBank/DDBJ databases">
        <authorList>
            <person name="Gilbert D.G."/>
        </authorList>
    </citation>
    <scope>NUCLEOTIDE SEQUENCE [LARGE SCALE GENOMIC DNA]</scope>
    <source>
        <strain evidence="1">FVVF132</strain>
    </source>
</reference>
<proteinExistence type="predicted"/>
<organism evidence="1 2">
    <name type="scientific">Amazona aestiva</name>
    <name type="common">Blue-fronted Amazon parrot</name>
    <dbReference type="NCBI Taxonomy" id="12930"/>
    <lineage>
        <taxon>Eukaryota</taxon>
        <taxon>Metazoa</taxon>
        <taxon>Chordata</taxon>
        <taxon>Craniata</taxon>
        <taxon>Vertebrata</taxon>
        <taxon>Euteleostomi</taxon>
        <taxon>Archelosauria</taxon>
        <taxon>Archosauria</taxon>
        <taxon>Dinosauria</taxon>
        <taxon>Saurischia</taxon>
        <taxon>Theropoda</taxon>
        <taxon>Coelurosauria</taxon>
        <taxon>Aves</taxon>
        <taxon>Neognathae</taxon>
        <taxon>Neoaves</taxon>
        <taxon>Telluraves</taxon>
        <taxon>Australaves</taxon>
        <taxon>Psittaciformes</taxon>
        <taxon>Psittacidae</taxon>
        <taxon>Amazona</taxon>
    </lineage>
</organism>
<gene>
    <name evidence="1" type="ORF">AAES_58302</name>
</gene>
<comment type="caution">
    <text evidence="1">The sequence shown here is derived from an EMBL/GenBank/DDBJ whole genome shotgun (WGS) entry which is preliminary data.</text>
</comment>
<dbReference type="Proteomes" id="UP000051836">
    <property type="component" value="Unassembled WGS sequence"/>
</dbReference>
<dbReference type="EMBL" id="LMAW01000002">
    <property type="protein sequence ID" value="KQL61304.1"/>
    <property type="molecule type" value="Genomic_DNA"/>
</dbReference>
<sequence length="99" mass="11272">MQPQKKSTFVLLVAELSPCGGEDAKGCLHQVLKPLLPRKVLKRRRHRILQLRAPACQSWLFQHLQELEEEAASRTQVGLQVEPMEVDMVKEEEEATGVE</sequence>
<protein>
    <submittedName>
        <fullName evidence="1">Uncharacterized protein</fullName>
    </submittedName>
</protein>
<evidence type="ECO:0000313" key="2">
    <source>
        <dbReference type="Proteomes" id="UP000051836"/>
    </source>
</evidence>
<keyword evidence="2" id="KW-1185">Reference proteome</keyword>
<name>A0A0Q3U5U5_AMAAE</name>
<dbReference type="AlphaFoldDB" id="A0A0Q3U5U5"/>